<dbReference type="InterPro" id="IPR036629">
    <property type="entry name" value="YjbJ_sf"/>
</dbReference>
<accession>A0A4V1RL51</accession>
<dbReference type="InterPro" id="IPR008462">
    <property type="entry name" value="CsbD"/>
</dbReference>
<dbReference type="OrthoDB" id="2143260at2"/>
<dbReference type="SUPFAM" id="SSF69047">
    <property type="entry name" value="Hypothetical protein YjbJ"/>
    <property type="match status" value="1"/>
</dbReference>
<feature type="region of interest" description="Disordered" evidence="2">
    <location>
        <begin position="17"/>
        <end position="57"/>
    </location>
</feature>
<comment type="similarity">
    <text evidence="1">Belongs to the UPF0337 (CsbD) family.</text>
</comment>
<dbReference type="Proteomes" id="UP000294071">
    <property type="component" value="Unassembled WGS sequence"/>
</dbReference>
<feature type="domain" description="CsbD-like" evidence="3">
    <location>
        <begin position="5"/>
        <end position="57"/>
    </location>
</feature>
<gene>
    <name evidence="4" type="ORF">EUA93_09540</name>
</gene>
<dbReference type="Pfam" id="PF05532">
    <property type="entry name" value="CsbD"/>
    <property type="match status" value="1"/>
</dbReference>
<evidence type="ECO:0000259" key="3">
    <source>
        <dbReference type="Pfam" id="PF05532"/>
    </source>
</evidence>
<dbReference type="RefSeq" id="WP_129399912.1">
    <property type="nucleotide sequence ID" value="NZ_SDWT01000001.1"/>
</dbReference>
<dbReference type="AlphaFoldDB" id="A0A4V1RL51"/>
<organism evidence="4 5">
    <name type="scientific">Nocardioides oleivorans</name>
    <dbReference type="NCBI Taxonomy" id="273676"/>
    <lineage>
        <taxon>Bacteria</taxon>
        <taxon>Bacillati</taxon>
        <taxon>Actinomycetota</taxon>
        <taxon>Actinomycetes</taxon>
        <taxon>Propionibacteriales</taxon>
        <taxon>Nocardioidaceae</taxon>
        <taxon>Nocardioides</taxon>
    </lineage>
</organism>
<evidence type="ECO:0000313" key="4">
    <source>
        <dbReference type="EMBL" id="RYB94562.1"/>
    </source>
</evidence>
<evidence type="ECO:0000313" key="5">
    <source>
        <dbReference type="Proteomes" id="UP000294071"/>
    </source>
</evidence>
<evidence type="ECO:0000256" key="2">
    <source>
        <dbReference type="SAM" id="MobiDB-lite"/>
    </source>
</evidence>
<dbReference type="Gene3D" id="1.10.1470.10">
    <property type="entry name" value="YjbJ"/>
    <property type="match status" value="1"/>
</dbReference>
<keyword evidence="5" id="KW-1185">Reference proteome</keyword>
<comment type="caution">
    <text evidence="4">The sequence shown here is derived from an EMBL/GenBank/DDBJ whole genome shotgun (WGS) entry which is preliminary data.</text>
</comment>
<dbReference type="EMBL" id="SDWT01000001">
    <property type="protein sequence ID" value="RYB94562.1"/>
    <property type="molecule type" value="Genomic_DNA"/>
</dbReference>
<protein>
    <submittedName>
        <fullName evidence="4">CsbD family protein</fullName>
    </submittedName>
</protein>
<proteinExistence type="inferred from homology"/>
<name>A0A4V1RL51_9ACTN</name>
<sequence length="57" mass="5966">MGIADKAQNAAENLIGKAKEVVGDATDNDSLKAEGKTDQTKSDLKSAGENVKDAFKK</sequence>
<evidence type="ECO:0000256" key="1">
    <source>
        <dbReference type="ARBA" id="ARBA00009129"/>
    </source>
</evidence>
<reference evidence="4 5" key="1">
    <citation type="submission" date="2019-01" db="EMBL/GenBank/DDBJ databases">
        <title>Novel species of Nocardioides.</title>
        <authorList>
            <person name="Liu Q."/>
            <person name="Xin Y.-H."/>
        </authorList>
    </citation>
    <scope>NUCLEOTIDE SEQUENCE [LARGE SCALE GENOMIC DNA]</scope>
    <source>
        <strain evidence="4 5">CGMCC 4.6882</strain>
    </source>
</reference>
<feature type="compositionally biased region" description="Basic and acidic residues" evidence="2">
    <location>
        <begin position="29"/>
        <end position="57"/>
    </location>
</feature>